<feature type="compositionally biased region" description="Polar residues" evidence="1">
    <location>
        <begin position="1974"/>
        <end position="1991"/>
    </location>
</feature>
<feature type="region of interest" description="Disordered" evidence="1">
    <location>
        <begin position="1667"/>
        <end position="1695"/>
    </location>
</feature>
<feature type="compositionally biased region" description="Polar residues" evidence="1">
    <location>
        <begin position="1942"/>
        <end position="1958"/>
    </location>
</feature>
<feature type="compositionally biased region" description="Low complexity" evidence="1">
    <location>
        <begin position="1185"/>
        <end position="1199"/>
    </location>
</feature>
<feature type="compositionally biased region" description="Pro residues" evidence="1">
    <location>
        <begin position="1104"/>
        <end position="1117"/>
    </location>
</feature>
<gene>
    <name evidence="4" type="ORF">Vafri_15311</name>
</gene>
<feature type="transmembrane region" description="Helical" evidence="2">
    <location>
        <begin position="1715"/>
        <end position="1736"/>
    </location>
</feature>
<feature type="compositionally biased region" description="Pro residues" evidence="1">
    <location>
        <begin position="1126"/>
        <end position="1139"/>
    </location>
</feature>
<feature type="region of interest" description="Disordered" evidence="1">
    <location>
        <begin position="661"/>
        <end position="1289"/>
    </location>
</feature>
<feature type="compositionally biased region" description="Low complexity" evidence="1">
    <location>
        <begin position="428"/>
        <end position="438"/>
    </location>
</feature>
<feature type="domain" description="Pherophorin" evidence="3">
    <location>
        <begin position="65"/>
        <end position="219"/>
    </location>
</feature>
<protein>
    <recommendedName>
        <fullName evidence="3">Pherophorin domain-containing protein</fullName>
    </recommendedName>
</protein>
<keyword evidence="2" id="KW-0472">Membrane</keyword>
<organism evidence="4 5">
    <name type="scientific">Volvox africanus</name>
    <dbReference type="NCBI Taxonomy" id="51714"/>
    <lineage>
        <taxon>Eukaryota</taxon>
        <taxon>Viridiplantae</taxon>
        <taxon>Chlorophyta</taxon>
        <taxon>core chlorophytes</taxon>
        <taxon>Chlorophyceae</taxon>
        <taxon>CS clade</taxon>
        <taxon>Chlamydomonadales</taxon>
        <taxon>Volvocaceae</taxon>
        <taxon>Volvox</taxon>
    </lineage>
</organism>
<feature type="compositionally biased region" description="Polar residues" evidence="1">
    <location>
        <begin position="681"/>
        <end position="694"/>
    </location>
</feature>
<dbReference type="InterPro" id="IPR024616">
    <property type="entry name" value="Pherophorin"/>
</dbReference>
<feature type="compositionally biased region" description="Low complexity" evidence="1">
    <location>
        <begin position="852"/>
        <end position="861"/>
    </location>
</feature>
<feature type="compositionally biased region" description="Low complexity" evidence="1">
    <location>
        <begin position="873"/>
        <end position="882"/>
    </location>
</feature>
<feature type="compositionally biased region" description="Polar residues" evidence="1">
    <location>
        <begin position="901"/>
        <end position="914"/>
    </location>
</feature>
<feature type="compositionally biased region" description="Pro residues" evidence="1">
    <location>
        <begin position="367"/>
        <end position="384"/>
    </location>
</feature>
<keyword evidence="2" id="KW-1133">Transmembrane helix</keyword>
<evidence type="ECO:0000313" key="5">
    <source>
        <dbReference type="Proteomes" id="UP000747399"/>
    </source>
</evidence>
<feature type="domain" description="Pherophorin" evidence="3">
    <location>
        <begin position="498"/>
        <end position="651"/>
    </location>
</feature>
<dbReference type="EMBL" id="BNCO01000041">
    <property type="protein sequence ID" value="GIL60789.1"/>
    <property type="molecule type" value="Genomic_DNA"/>
</dbReference>
<feature type="region of interest" description="Disordered" evidence="1">
    <location>
        <begin position="1916"/>
        <end position="2011"/>
    </location>
</feature>
<feature type="compositionally biased region" description="Pro residues" evidence="1">
    <location>
        <begin position="664"/>
        <end position="680"/>
    </location>
</feature>
<feature type="compositionally biased region" description="Pro residues" evidence="1">
    <location>
        <begin position="410"/>
        <end position="427"/>
    </location>
</feature>
<keyword evidence="2" id="KW-0812">Transmembrane</keyword>
<dbReference type="Pfam" id="PF12499">
    <property type="entry name" value="DUF3707"/>
    <property type="match status" value="2"/>
</dbReference>
<evidence type="ECO:0000259" key="3">
    <source>
        <dbReference type="Pfam" id="PF12499"/>
    </source>
</evidence>
<feature type="compositionally biased region" description="Low complexity" evidence="1">
    <location>
        <begin position="385"/>
        <end position="409"/>
    </location>
</feature>
<feature type="compositionally biased region" description="Low complexity" evidence="1">
    <location>
        <begin position="823"/>
        <end position="840"/>
    </location>
</feature>
<feature type="compositionally biased region" description="Low complexity" evidence="1">
    <location>
        <begin position="789"/>
        <end position="798"/>
    </location>
</feature>
<keyword evidence="5" id="KW-1185">Reference proteome</keyword>
<feature type="compositionally biased region" description="Pro residues" evidence="1">
    <location>
        <begin position="1082"/>
        <end position="1095"/>
    </location>
</feature>
<feature type="compositionally biased region" description="Pro residues" evidence="1">
    <location>
        <begin position="1148"/>
        <end position="1161"/>
    </location>
</feature>
<dbReference type="Proteomes" id="UP000747399">
    <property type="component" value="Unassembled WGS sequence"/>
</dbReference>
<evidence type="ECO:0000313" key="4">
    <source>
        <dbReference type="EMBL" id="GIL60789.1"/>
    </source>
</evidence>
<feature type="transmembrane region" description="Helical" evidence="2">
    <location>
        <begin position="12"/>
        <end position="35"/>
    </location>
</feature>
<feature type="compositionally biased region" description="Low complexity" evidence="1">
    <location>
        <begin position="1029"/>
        <end position="1045"/>
    </location>
</feature>
<feature type="compositionally biased region" description="Pro residues" evidence="1">
    <location>
        <begin position="972"/>
        <end position="988"/>
    </location>
</feature>
<feature type="compositionally biased region" description="Low complexity" evidence="1">
    <location>
        <begin position="1206"/>
        <end position="1219"/>
    </location>
</feature>
<feature type="region of interest" description="Disordered" evidence="1">
    <location>
        <begin position="232"/>
        <end position="438"/>
    </location>
</feature>
<evidence type="ECO:0000256" key="1">
    <source>
        <dbReference type="SAM" id="MobiDB-lite"/>
    </source>
</evidence>
<sequence length="2011" mass="202848">MEPRHGPAGPKPLPVTSIAGAVLLVVLLGITSLAVGHQGAVSGDSDNLRSSGGFIARSALASTDFPYCRCTRGSSNNPYTLVFSNYRRLRDGTVRSCFRVAQARVCTNLLPGSRVRQCCDALTASFFKLELETDPQCAGSVRGASINGRSGKPWQWTADPGPSSVLKITNLDWNLTAAVGAEVCFTLGAPCTTFPQLCYSGGSSTCRFAIFNSAAGDCCLLGGMSLPPIASGIRPPLPPSPGASVVDTTRPMPAPRPVDGPLLGPGPSASADGDTGSQSDIHTVAPGASGSGAIVPTQRASPPAGRNPSPQLLPPAQSPLLAPVLPPTPLDDQLPSDAHAGVDPRSDDSSVFPTSKPLPGSYRPTDFPSPLPAPDPSPAHPNDPAPSSGENPSTPTSSSPPVDSPSLDSAPPPSPPLPVGPYSPEAPPGILLSQPIIPPSTSSSPLGLIDYVTPVAPPPSTPEGLLPAETPRLAEAGGGDYSNLIDDPSSAYLSRAQFPYCRCNRGKSNNPYGLVFNYTRALRDGTMRSCFRVAQVRNCTGLVGRAKACCESALIDFHKVELEADPKCVNSIRGVSINGRSGKAWQWVDDLGPSVLIKISNLDWTVSTAAGSEVCFTLGAPCSTISQLCYNEDSCNFAIFNSGPRPIGDCCMLGKISIPFGPQERPPPSRPEWPGKPPSEPNSTRPPSQPQSPNLIPPTLSQPPSSSGQWQPGSSPSPPGGNQQASPPGQGQPGSSTSPPGVDQQASPPGQGQPGSSSSPPGGNQQASPPGQGQPGSSPSPPDGDQEASPPGQGQPGSSPIPPGGNQEASPPGLGQPGSRLDPPGGNQQASPPGQGQPGSSPSPPGGDQEASPPGQGQPGSSPSPPGGNQEASPPGQGQPGSSPSPPGGNQEASPPGQGQPGNSTSPPGGNQQASPPGQGQLGSSPSPPGGHVSVPPSGGQPGVTPSPLYLLYPPLTPDTDISSSDNSPFLARPPYPPGQRPGVVPIPPDRHEATIQDPPGLAHPPSPPGQAAGRSPSTPGAYLPPPSSGEYPGSSSSSPPWLALSPPPPLGDISGSSPSSPPGLALPPPPPLGDISGSSPSSPPGLALPPPPPLGDISGSSPSSPPGLALPPPPPLGDISGSSPSSPPGLALPPPPPLGDISGSSPSSPPGLALPPPPPLGDISGNSPSSPPGLALPPLPPPGEYLGSSPSSPPGLALVPPPSGTYPGYSPSSPHGHALPPPPPPPSGIYPGISPNPPGLALPPPPPFGGDPGSSPSSSPSPSPLGGSIPFPPSFVQPPLSVGSPPPRGIPPGSIIPVPIPKVFVPWDSTGYDMSAFQSIENGTHLIVSYLITASQAAPVLRGWSLIADSDVFGPGLDIMNVTATRVTGDGLTAPIKPIPYVDSELPTLTFLGDVSAGTSALYTLFFPQTGATPNVNAITTTSTMQRQAYRHHRREQRRLAEAQPLGAGASVVVWNNDNASSTVLPSDLTGPSSAALTSGVATCAAAPQSADLDLQRFGSHQCINVTVGRAFDATTNRTVITLYLRVTDGTLPGMAASAGFVDCSAWLKALPSPAFMRLLLTAPTAEELAAAPLTSAAAMALHSPLGTYIHDGALTLPRGVMPRPGRYSDMVLSFSLHGVATLQDFCLQGALQGQLPDTCAMQLTMRGVCEADAVGIISGEAPVGGTPQVSLTQQSPPPSSSLRGTEDVSGGGMLQEDRNAVQSQTSGLSNRQVAIIVCLVAGFFVLALITLILITHHRRKRWQLEHVGELNNAFATTGESGAAGAGNGGGGSVRGHVISMVVDARGHSQVSAAAATARELSAAAMGPAVVEPATTDKPTSKIDLRPHSGMVAAAAAAAAAAVAVTASASPAAMAPPVPSKAGVFCAEEEDDVELKSSRNAPAPISAEGISFTVAPALTLKPNPAQLPTMAVAATPASETTQAQAPDPSPVPTLAPVSLQDLEQTPASLPSPDSTQPLEPMPTMSPIPVQAAVPTQGSIPSRESTSTIASMPSLASMHVPSSAPQPTPTQ</sequence>
<accession>A0A8J4F4I6</accession>
<evidence type="ECO:0000256" key="2">
    <source>
        <dbReference type="SAM" id="Phobius"/>
    </source>
</evidence>
<feature type="compositionally biased region" description="Pro residues" evidence="1">
    <location>
        <begin position="1170"/>
        <end position="1184"/>
    </location>
</feature>
<proteinExistence type="predicted"/>
<feature type="compositionally biased region" description="Low complexity" evidence="1">
    <location>
        <begin position="702"/>
        <end position="777"/>
    </location>
</feature>
<feature type="compositionally biased region" description="Pro residues" evidence="1">
    <location>
        <begin position="1060"/>
        <end position="1073"/>
    </location>
</feature>
<feature type="compositionally biased region" description="Low complexity" evidence="1">
    <location>
        <begin position="1254"/>
        <end position="1270"/>
    </location>
</feature>
<reference evidence="4" key="1">
    <citation type="journal article" date="2021" name="Proc. Natl. Acad. Sci. U.S.A.">
        <title>Three genomes in the algal genus Volvox reveal the fate of a haploid sex-determining region after a transition to homothallism.</title>
        <authorList>
            <person name="Yamamoto K."/>
            <person name="Hamaji T."/>
            <person name="Kawai-Toyooka H."/>
            <person name="Matsuzaki R."/>
            <person name="Takahashi F."/>
            <person name="Nishimura Y."/>
            <person name="Kawachi M."/>
            <person name="Noguchi H."/>
            <person name="Minakuchi Y."/>
            <person name="Umen J.G."/>
            <person name="Toyoda A."/>
            <person name="Nozaki H."/>
        </authorList>
    </citation>
    <scope>NUCLEOTIDE SEQUENCE</scope>
    <source>
        <strain evidence="4">NIES-3780</strain>
    </source>
</reference>
<feature type="compositionally biased region" description="Low complexity" evidence="1">
    <location>
        <begin position="915"/>
        <end position="961"/>
    </location>
</feature>
<comment type="caution">
    <text evidence="4">The sequence shown here is derived from an EMBL/GenBank/DDBJ whole genome shotgun (WGS) entry which is preliminary data.</text>
</comment>
<name>A0A8J4F4I6_9CHLO</name>
<feature type="compositionally biased region" description="Pro residues" evidence="1">
    <location>
        <begin position="1220"/>
        <end position="1250"/>
    </location>
</feature>